<dbReference type="AlphaFoldDB" id="A0A2Z6DZU4"/>
<dbReference type="KEGG" id="htl:HPTL_1789"/>
<dbReference type="GO" id="GO:0015035">
    <property type="term" value="F:protein-disulfide reductase activity"/>
    <property type="evidence" value="ECO:0007669"/>
    <property type="project" value="InterPro"/>
</dbReference>
<proteinExistence type="predicted"/>
<dbReference type="PROSITE" id="PS51257">
    <property type="entry name" value="PROKAR_LIPOPROTEIN"/>
    <property type="match status" value="1"/>
</dbReference>
<keyword evidence="5 6" id="KW-0472">Membrane</keyword>
<evidence type="ECO:0000256" key="5">
    <source>
        <dbReference type="ARBA" id="ARBA00023136"/>
    </source>
</evidence>
<feature type="transmembrane region" description="Helical" evidence="6">
    <location>
        <begin position="49"/>
        <end position="67"/>
    </location>
</feature>
<dbReference type="InterPro" id="IPR003752">
    <property type="entry name" value="DiS_bond_form_DsbB/BdbC"/>
</dbReference>
<evidence type="ECO:0000256" key="3">
    <source>
        <dbReference type="ARBA" id="ARBA00022692"/>
    </source>
</evidence>
<dbReference type="EMBL" id="AP018558">
    <property type="protein sequence ID" value="BBD78047.1"/>
    <property type="molecule type" value="Genomic_DNA"/>
</dbReference>
<sequence length="178" mass="19165">MARWRTFFVTLGRAPAAPWWGIAAVACALAVASIVLTHLLRLAPCHLCILQRFLFLALAVLASGVALSGARFRLLYRVMAIGTVLTALFGMGVAGYQSLLQWHPESFTCGGAELSPLERFVEWLASLSETLFLPTGFCSDPGLVLFGLSLANWAFLAYAGIAAVGIWALRRAQAPLAR</sequence>
<dbReference type="GO" id="GO:0005886">
    <property type="term" value="C:plasma membrane"/>
    <property type="evidence" value="ECO:0007669"/>
    <property type="project" value="UniProtKB-SubCell"/>
</dbReference>
<protein>
    <submittedName>
        <fullName evidence="7">Disulfide bond formation protein DsbB</fullName>
    </submittedName>
</protein>
<dbReference type="RefSeq" id="WP_119335718.1">
    <property type="nucleotide sequence ID" value="NZ_AP018558.1"/>
</dbReference>
<evidence type="ECO:0000256" key="6">
    <source>
        <dbReference type="SAM" id="Phobius"/>
    </source>
</evidence>
<evidence type="ECO:0000313" key="8">
    <source>
        <dbReference type="Proteomes" id="UP000262004"/>
    </source>
</evidence>
<dbReference type="Gene3D" id="1.20.1550.10">
    <property type="entry name" value="DsbB-like"/>
    <property type="match status" value="1"/>
</dbReference>
<dbReference type="PANTHER" id="PTHR36570">
    <property type="entry name" value="DISULFIDE BOND FORMATION PROTEIN B"/>
    <property type="match status" value="1"/>
</dbReference>
<feature type="transmembrane region" description="Helical" evidence="6">
    <location>
        <begin position="20"/>
        <end position="43"/>
    </location>
</feature>
<reference evidence="7 8" key="1">
    <citation type="submission" date="2018-04" db="EMBL/GenBank/DDBJ databases">
        <title>Complete genome sequence of Hydrogenophilus thermoluteolus TH-1.</title>
        <authorList>
            <person name="Arai H."/>
        </authorList>
    </citation>
    <scope>NUCLEOTIDE SEQUENCE [LARGE SCALE GENOMIC DNA]</scope>
    <source>
        <strain evidence="7 8">TH-1</strain>
    </source>
</reference>
<dbReference type="Pfam" id="PF02600">
    <property type="entry name" value="DsbB"/>
    <property type="match status" value="1"/>
</dbReference>
<gene>
    <name evidence="7" type="ORF">HPTL_1789</name>
</gene>
<keyword evidence="2" id="KW-1003">Cell membrane</keyword>
<dbReference type="SUPFAM" id="SSF158442">
    <property type="entry name" value="DsbB-like"/>
    <property type="match status" value="1"/>
</dbReference>
<keyword evidence="3 6" id="KW-0812">Transmembrane</keyword>
<dbReference type="InterPro" id="IPR050183">
    <property type="entry name" value="DsbB"/>
</dbReference>
<evidence type="ECO:0000256" key="1">
    <source>
        <dbReference type="ARBA" id="ARBA00004651"/>
    </source>
</evidence>
<comment type="subcellular location">
    <subcellularLocation>
        <location evidence="1">Cell membrane</location>
        <topology evidence="1">Multi-pass membrane protein</topology>
    </subcellularLocation>
</comment>
<organism evidence="7 8">
    <name type="scientific">Hydrogenophilus thermoluteolus</name>
    <name type="common">Pseudomonas hydrogenothermophila</name>
    <dbReference type="NCBI Taxonomy" id="297"/>
    <lineage>
        <taxon>Bacteria</taxon>
        <taxon>Pseudomonadati</taxon>
        <taxon>Pseudomonadota</taxon>
        <taxon>Hydrogenophilia</taxon>
        <taxon>Hydrogenophilales</taxon>
        <taxon>Hydrogenophilaceae</taxon>
        <taxon>Hydrogenophilus</taxon>
    </lineage>
</organism>
<dbReference type="OrthoDB" id="3711263at2"/>
<dbReference type="PANTHER" id="PTHR36570:SF3">
    <property type="entry name" value="DISULFIDE BOND FORMATION PROTEIN B"/>
    <property type="match status" value="1"/>
</dbReference>
<dbReference type="Proteomes" id="UP000262004">
    <property type="component" value="Chromosome"/>
</dbReference>
<accession>A0A2Z6DZU4</accession>
<dbReference type="InterPro" id="IPR023380">
    <property type="entry name" value="DsbB-like_sf"/>
</dbReference>
<dbReference type="GO" id="GO:0006457">
    <property type="term" value="P:protein folding"/>
    <property type="evidence" value="ECO:0007669"/>
    <property type="project" value="InterPro"/>
</dbReference>
<keyword evidence="4 6" id="KW-1133">Transmembrane helix</keyword>
<keyword evidence="8" id="KW-1185">Reference proteome</keyword>
<feature type="transmembrane region" description="Helical" evidence="6">
    <location>
        <begin position="143"/>
        <end position="169"/>
    </location>
</feature>
<evidence type="ECO:0000256" key="2">
    <source>
        <dbReference type="ARBA" id="ARBA00022475"/>
    </source>
</evidence>
<evidence type="ECO:0000313" key="7">
    <source>
        <dbReference type="EMBL" id="BBD78047.1"/>
    </source>
</evidence>
<name>A0A2Z6DZU4_HYDTE</name>
<feature type="transmembrane region" description="Helical" evidence="6">
    <location>
        <begin position="74"/>
        <end position="96"/>
    </location>
</feature>
<evidence type="ECO:0000256" key="4">
    <source>
        <dbReference type="ARBA" id="ARBA00022989"/>
    </source>
</evidence>